<feature type="compositionally biased region" description="Basic and acidic residues" evidence="5">
    <location>
        <begin position="566"/>
        <end position="576"/>
    </location>
</feature>
<feature type="compositionally biased region" description="Polar residues" evidence="5">
    <location>
        <begin position="630"/>
        <end position="639"/>
    </location>
</feature>
<feature type="region of interest" description="Disordered" evidence="5">
    <location>
        <begin position="1016"/>
        <end position="1035"/>
    </location>
</feature>
<feature type="compositionally biased region" description="Low complexity" evidence="5">
    <location>
        <begin position="507"/>
        <end position="516"/>
    </location>
</feature>
<dbReference type="InterPro" id="IPR011993">
    <property type="entry name" value="PH-like_dom_sf"/>
</dbReference>
<evidence type="ECO:0000256" key="1">
    <source>
        <dbReference type="ARBA" id="ARBA00004202"/>
    </source>
</evidence>
<feature type="compositionally biased region" description="Acidic residues" evidence="5">
    <location>
        <begin position="1017"/>
        <end position="1030"/>
    </location>
</feature>
<dbReference type="Proteomes" id="UP000183832">
    <property type="component" value="Unassembled WGS sequence"/>
</dbReference>
<evidence type="ECO:0000256" key="4">
    <source>
        <dbReference type="SAM" id="Coils"/>
    </source>
</evidence>
<feature type="region of interest" description="Disordered" evidence="5">
    <location>
        <begin position="496"/>
        <end position="541"/>
    </location>
</feature>
<feature type="compositionally biased region" description="Polar residues" evidence="5">
    <location>
        <begin position="322"/>
        <end position="354"/>
    </location>
</feature>
<dbReference type="PROSITE" id="PS51227">
    <property type="entry name" value="SPR"/>
    <property type="match status" value="1"/>
</dbReference>
<evidence type="ECO:0000259" key="6">
    <source>
        <dbReference type="PROSITE" id="PS50229"/>
    </source>
</evidence>
<dbReference type="InterPro" id="IPR000697">
    <property type="entry name" value="WH1/EVH1_dom"/>
</dbReference>
<dbReference type="EMBL" id="CVRI01000064">
    <property type="protein sequence ID" value="CRL05123.1"/>
    <property type="molecule type" value="Genomic_DNA"/>
</dbReference>
<keyword evidence="3" id="KW-0472">Membrane</keyword>
<dbReference type="FunFam" id="2.30.29.30:FF:000052">
    <property type="entry name" value="Sprouty-related, EVH1 domain containing 2"/>
    <property type="match status" value="1"/>
</dbReference>
<dbReference type="InterPro" id="IPR007875">
    <property type="entry name" value="Sprouty"/>
</dbReference>
<evidence type="ECO:0000313" key="8">
    <source>
        <dbReference type="Proteomes" id="UP000183832"/>
    </source>
</evidence>
<feature type="compositionally biased region" description="Polar residues" evidence="5">
    <location>
        <begin position="646"/>
        <end position="657"/>
    </location>
</feature>
<dbReference type="Pfam" id="PF05210">
    <property type="entry name" value="Sprouty"/>
    <property type="match status" value="1"/>
</dbReference>
<gene>
    <name evidence="7" type="primary">putative Sprouty-related</name>
    <name evidence="7" type="ORF">CLUMA_CG018239</name>
</gene>
<dbReference type="CDD" id="cd10574">
    <property type="entry name" value="EVH1_SPRED-like"/>
    <property type="match status" value="1"/>
</dbReference>
<feature type="compositionally biased region" description="Polar residues" evidence="5">
    <location>
        <begin position="525"/>
        <end position="541"/>
    </location>
</feature>
<dbReference type="GO" id="GO:0019901">
    <property type="term" value="F:protein kinase binding"/>
    <property type="evidence" value="ECO:0007669"/>
    <property type="project" value="TreeGrafter"/>
</dbReference>
<keyword evidence="2" id="KW-1003">Cell membrane</keyword>
<feature type="compositionally biased region" description="Low complexity" evidence="5">
    <location>
        <begin position="1265"/>
        <end position="1276"/>
    </location>
</feature>
<feature type="compositionally biased region" description="Low complexity" evidence="5">
    <location>
        <begin position="116"/>
        <end position="128"/>
    </location>
</feature>
<feature type="compositionally biased region" description="Low complexity" evidence="5">
    <location>
        <begin position="614"/>
        <end position="629"/>
    </location>
</feature>
<evidence type="ECO:0000313" key="7">
    <source>
        <dbReference type="EMBL" id="CRL05123.1"/>
    </source>
</evidence>
<dbReference type="SMART" id="SM00461">
    <property type="entry name" value="WH1"/>
    <property type="match status" value="1"/>
</dbReference>
<feature type="compositionally biased region" description="Polar residues" evidence="5">
    <location>
        <begin position="1277"/>
        <end position="1288"/>
    </location>
</feature>
<dbReference type="GO" id="GO:0005886">
    <property type="term" value="C:plasma membrane"/>
    <property type="evidence" value="ECO:0007669"/>
    <property type="project" value="UniProtKB-SubCell"/>
</dbReference>
<feature type="domain" description="WH1" evidence="6">
    <location>
        <begin position="1090"/>
        <end position="1207"/>
    </location>
</feature>
<keyword evidence="4" id="KW-0175">Coiled coil</keyword>
<evidence type="ECO:0000256" key="3">
    <source>
        <dbReference type="ARBA" id="ARBA00023136"/>
    </source>
</evidence>
<feature type="region of interest" description="Disordered" evidence="5">
    <location>
        <begin position="322"/>
        <end position="358"/>
    </location>
</feature>
<comment type="subcellular location">
    <subcellularLocation>
        <location evidence="1">Cell membrane</location>
        <topology evidence="1">Peripheral membrane protein</topology>
    </subcellularLocation>
</comment>
<feature type="compositionally biased region" description="Polar residues" evidence="5">
    <location>
        <begin position="97"/>
        <end position="115"/>
    </location>
</feature>
<accession>A0A1J1IXX6</accession>
<dbReference type="SUPFAM" id="SSF50729">
    <property type="entry name" value="PH domain-like"/>
    <property type="match status" value="1"/>
</dbReference>
<feature type="compositionally biased region" description="Low complexity" evidence="5">
    <location>
        <begin position="162"/>
        <end position="172"/>
    </location>
</feature>
<evidence type="ECO:0000256" key="2">
    <source>
        <dbReference type="ARBA" id="ARBA00022475"/>
    </source>
</evidence>
<feature type="region of interest" description="Disordered" evidence="5">
    <location>
        <begin position="559"/>
        <end position="671"/>
    </location>
</feature>
<proteinExistence type="predicted"/>
<protein>
    <submittedName>
        <fullName evidence="7">CLUMA_CG018239, isoform A</fullName>
    </submittedName>
</protein>
<dbReference type="OrthoDB" id="5786858at2759"/>
<dbReference type="GO" id="GO:0043409">
    <property type="term" value="P:negative regulation of MAPK cascade"/>
    <property type="evidence" value="ECO:0007669"/>
    <property type="project" value="TreeGrafter"/>
</dbReference>
<dbReference type="PANTHER" id="PTHR11202:SF3">
    <property type="entry name" value="SPROUTY-RELATED PROTEIN WITH EVH-1 DOMAIN, ISOFORM C"/>
    <property type="match status" value="1"/>
</dbReference>
<dbReference type="Gene3D" id="2.30.29.30">
    <property type="entry name" value="Pleckstrin-homology domain (PH domain)/Phosphotyrosine-binding domain (PTB)"/>
    <property type="match status" value="1"/>
</dbReference>
<dbReference type="PROSITE" id="PS50229">
    <property type="entry name" value="WH1"/>
    <property type="match status" value="1"/>
</dbReference>
<organism evidence="7 8">
    <name type="scientific">Clunio marinus</name>
    <dbReference type="NCBI Taxonomy" id="568069"/>
    <lineage>
        <taxon>Eukaryota</taxon>
        <taxon>Metazoa</taxon>
        <taxon>Ecdysozoa</taxon>
        <taxon>Arthropoda</taxon>
        <taxon>Hexapoda</taxon>
        <taxon>Insecta</taxon>
        <taxon>Pterygota</taxon>
        <taxon>Neoptera</taxon>
        <taxon>Endopterygota</taxon>
        <taxon>Diptera</taxon>
        <taxon>Nematocera</taxon>
        <taxon>Chironomoidea</taxon>
        <taxon>Chironomidae</taxon>
        <taxon>Clunio</taxon>
    </lineage>
</organism>
<feature type="compositionally biased region" description="Polar residues" evidence="5">
    <location>
        <begin position="66"/>
        <end position="81"/>
    </location>
</feature>
<sequence>MDIIPRTPAHGQYNHLNNLVHHHNFHHHTDQTKSLQELQNEVGALLEFRDLVIETFPDLKHKMASSGANSTITGLQSSSIVSRREWEPGIRVRRKLNNNLSKDGSSNASGTGEIQSSSLLIRSRSNSHSGKKEPKSGGEGNGSVIQDSGFSTETSSSKEAHSASSTAGSAGAQGNNISSALTARLSSDSSNDNELWNLLDVIHRRTSRLADEIDNYQKFSNRNVNGQATSAQAGTSSFQSQLNFMSKEDVQNLRKERDHLMDKMGDMEAEFLASRIKESKLHEQLQELQQTKVELEDQLKLAMSQKLELSRMNDLQDCASNQLISPDTSKSRFTSNDTLTSSSIIKNRPNSTFQPIPIKPQKLLKASNADDSAISSTPNNSKQLKDELNQLGRLDGLISNPNSKLNKVRVPDSKKIAAILLETNIVELQRHLLTITVQNQVLQQRLEQATKSKIYLIKKLDKSKEDVEDLKFQIEERNIELEGTRAQLRVMESKLANRSDLSPDHQSSSNVNSTKLSSHDGITIMHTSTPNRLPHSHSQTISTPSMKAMVPLAMDEAFQNSSSTESAHDQQERELALSKCPETPKRSKPSKIPLPGTKGFIAKPPSGRPPINGPPSNKSLTKSTSSLYNGQKSSGPSSITKKDTSLTRPDSVQSWRNMSLEGKNRSSSIPISNKPIINVASSSSNVNSSPNAASYGTTIVNVSPSTTSVNVNNKYVTSSPVPRHKRDSLTTKVKNLDSLSRLQSSSTGALMATSSGVIVTRSPTSPNAVTNNGTNNRKFTALPVRRMSNVSVGRENDIHDNSSSGETNGGKAFRKTPNPFAMQSNVIKKSWTTPNIRKTVADDTRQFMEASTPFQSHNLIREYLLKTRVPEILKLQQNRRPSPTFVTSAMTSDMNIAYKHPLVIAEELRNGGGEALAIDNSSIIVPKPIRQVKKKTNHDERPHLIGKVNPMIARTWEQLSNQMDLSSESNLEDNDEDDKQSYVLFVRKPFNFLSQDDDNFSVNKIQHDASEIFFDSIDNDEEEDEDEESCPEGGETMAEELDSLEIHCNNILRCTTRKDLSSSAAISDISENSFYFQSNLSSDTLLEIMTELYEDDSLVKVRAQVMTRDESTEGWLPLQGGGLANVSIRKRARMPDVGGHEYIIYGQRISDQTVILSCVINRDLQYYKVMPTFHHWRAGKQRNGLTFQTAADARAFDKGIIKAYDDLIDEIMMNNFDIIQFPGLSQKTNWHKHSTSTHTDLYNYDDTQVGEDDVFMTLDLPIETSESKSSSEGTGSNQSVEKQPSSLQQPAKKLNIQYISCELAPNNSNNNDSNSQHQLAPVTQPSVIPADNYSYVQLTAVHDYNYPVAEDPITSVLRRDSTCSLKKRTALEVPESIIKENAMIKARLRCRYCQEFYQEEWNRRGSCAFAPDCIKSGIDTISGMICARCMLYHCMSDSEGELINHPCSCSSNAAEEVSCTKRWIGLALLSLLVPCLWCYPPLKACHMIGIQCGVCGGKHKPQI</sequence>
<dbReference type="PANTHER" id="PTHR11202">
    <property type="entry name" value="SPROUTY-RELATED, EVH1 DOMAIN-CONTAINING PROTEIN FAMILY MEMBER"/>
    <property type="match status" value="1"/>
</dbReference>
<feature type="region of interest" description="Disordered" evidence="5">
    <location>
        <begin position="794"/>
        <end position="818"/>
    </location>
</feature>
<keyword evidence="8" id="KW-1185">Reference proteome</keyword>
<name>A0A1J1IXX6_9DIPT</name>
<evidence type="ECO:0000256" key="5">
    <source>
        <dbReference type="SAM" id="MobiDB-lite"/>
    </source>
</evidence>
<dbReference type="InterPro" id="IPR041937">
    <property type="entry name" value="SPRE_EVH1"/>
</dbReference>
<reference evidence="7 8" key="1">
    <citation type="submission" date="2015-04" db="EMBL/GenBank/DDBJ databases">
        <authorList>
            <person name="Syromyatnikov M.Y."/>
            <person name="Popov V.N."/>
        </authorList>
    </citation>
    <scope>NUCLEOTIDE SEQUENCE [LARGE SCALE GENOMIC DNA]</scope>
</reference>
<feature type="coiled-coil region" evidence="4">
    <location>
        <begin position="250"/>
        <end position="312"/>
    </location>
</feature>
<feature type="region of interest" description="Disordered" evidence="5">
    <location>
        <begin position="64"/>
        <end position="173"/>
    </location>
</feature>
<feature type="region of interest" description="Disordered" evidence="5">
    <location>
        <begin position="1265"/>
        <end position="1288"/>
    </location>
</feature>
<dbReference type="Pfam" id="PF00568">
    <property type="entry name" value="WH1"/>
    <property type="match status" value="1"/>
</dbReference>
<dbReference type="STRING" id="568069.A0A1J1IXX6"/>